<keyword evidence="4" id="KW-0812">Transmembrane</keyword>
<feature type="domain" description="Outer membrane protein beta-barrel" evidence="9">
    <location>
        <begin position="378"/>
        <end position="775"/>
    </location>
</feature>
<feature type="signal peptide" evidence="8">
    <location>
        <begin position="1"/>
        <end position="22"/>
    </location>
</feature>
<gene>
    <name evidence="10" type="ORF">SY85_23420</name>
</gene>
<evidence type="ECO:0000256" key="4">
    <source>
        <dbReference type="ARBA" id="ARBA00022692"/>
    </source>
</evidence>
<dbReference type="STRING" id="1492898.SY85_23420"/>
<dbReference type="PANTHER" id="PTHR30069">
    <property type="entry name" value="TONB-DEPENDENT OUTER MEMBRANE RECEPTOR"/>
    <property type="match status" value="1"/>
</dbReference>
<reference evidence="11" key="1">
    <citation type="submission" date="2015-01" db="EMBL/GenBank/DDBJ databases">
        <title>Flavisolibacter sp./LCS9/ whole genome sequencing.</title>
        <authorList>
            <person name="Kim M.K."/>
            <person name="Srinivasan S."/>
            <person name="Lee J.-J."/>
        </authorList>
    </citation>
    <scope>NUCLEOTIDE SEQUENCE [LARGE SCALE GENOMIC DNA]</scope>
    <source>
        <strain evidence="11">LCS9</strain>
    </source>
</reference>
<evidence type="ECO:0000256" key="2">
    <source>
        <dbReference type="ARBA" id="ARBA00022448"/>
    </source>
</evidence>
<evidence type="ECO:0000259" key="9">
    <source>
        <dbReference type="Pfam" id="PF14905"/>
    </source>
</evidence>
<dbReference type="InterPro" id="IPR037066">
    <property type="entry name" value="Plug_dom_sf"/>
</dbReference>
<dbReference type="InterPro" id="IPR039426">
    <property type="entry name" value="TonB-dep_rcpt-like"/>
</dbReference>
<keyword evidence="7" id="KW-0998">Cell outer membrane</keyword>
<dbReference type="GO" id="GO:0009279">
    <property type="term" value="C:cell outer membrane"/>
    <property type="evidence" value="ECO:0007669"/>
    <property type="project" value="UniProtKB-SubCell"/>
</dbReference>
<evidence type="ECO:0000256" key="8">
    <source>
        <dbReference type="SAM" id="SignalP"/>
    </source>
</evidence>
<dbReference type="RefSeq" id="WP_066408417.1">
    <property type="nucleotide sequence ID" value="NZ_CP011390.1"/>
</dbReference>
<dbReference type="PANTHER" id="PTHR30069:SF29">
    <property type="entry name" value="HEMOGLOBIN AND HEMOGLOBIN-HAPTOGLOBIN-BINDING PROTEIN 1-RELATED"/>
    <property type="match status" value="1"/>
</dbReference>
<evidence type="ECO:0000256" key="3">
    <source>
        <dbReference type="ARBA" id="ARBA00022452"/>
    </source>
</evidence>
<dbReference type="SUPFAM" id="SSF49464">
    <property type="entry name" value="Carboxypeptidase regulatory domain-like"/>
    <property type="match status" value="1"/>
</dbReference>
<proteinExistence type="predicted"/>
<reference evidence="10 11" key="2">
    <citation type="journal article" date="2016" name="Int. J. Syst. Evol. Microbiol.">
        <title>Flavisolibacter tropicus sp. nov., isolated from tropical soil.</title>
        <authorList>
            <person name="Lee J.J."/>
            <person name="Kang M.S."/>
            <person name="Kim G.S."/>
            <person name="Lee C.S."/>
            <person name="Lim S."/>
            <person name="Lee J."/>
            <person name="Roh S.H."/>
            <person name="Kang H."/>
            <person name="Ha J.M."/>
            <person name="Bae S."/>
            <person name="Jung H.Y."/>
            <person name="Kim M.K."/>
        </authorList>
    </citation>
    <scope>NUCLEOTIDE SEQUENCE [LARGE SCALE GENOMIC DNA]</scope>
    <source>
        <strain evidence="10 11">LCS9</strain>
    </source>
</reference>
<accession>A0A172U0W0</accession>
<dbReference type="InterPro" id="IPR036942">
    <property type="entry name" value="Beta-barrel_TonB_sf"/>
</dbReference>
<keyword evidence="3" id="KW-1134">Transmembrane beta strand</keyword>
<evidence type="ECO:0000256" key="7">
    <source>
        <dbReference type="ARBA" id="ARBA00023237"/>
    </source>
</evidence>
<sequence>MKNQVYLLLLTLLIANATYSQFAITGTIKDSAQQVVIPFVSVSLFKASDNKTPVKTIYSGKDGKFSLSADTGHYSLVLTHTAYAKKVLTLQKQVGSNVDLSAIYLNPVAGQLGNVTVRATRPLIEQSNDKITFNVENDPAAKTETASDILRKTPLVTVDGEGNVQLNGQSNFKILLNGKETAMFAQNVKEALKGFPGALIVKIEVITTPSAKYDAEGVGGIINIITKKKVAGYNGSLSSYYSTLNNYSESINLNIKTGKVGVTGFYSLSGNRPQQSYSLSETVTYDPTAFTKRFLDGTRTRNSFYNSGNLELSYELDSLNTIVAYGNLSGGHSKALLDQQIITQFTSSSSASTLNQDVTAEYPSSGVGADYTRKFARKPEQELSLRFNGQFSRNEDVNSSVQDNPGQDRFVLNNSESRNKEYTVQLDFVKPLKKSQRLETGAKIIARKAESDFESLIKYNQSEQYASNPSNTDRFQYDQRVYSGYGSYSVNVKKYGIRVGLRLEHTTVDGDFISSKTAVSQEYTQLIPNVNISRKFSSTLTSVLSYNQRLQRPYITNLNPFVNNNDSLNISYGNPGLGPQVLHTLTLQNRITKGKTFMNLMLYGSYSNDLITQYVNYNKATGVTTTTSGNVGAERQFTMSFNVNTPIGKKVNVFTSVLGRYNKTKNTMTKTDEVESFSGSAFAGYSYRVTTKFTFSGSGGVNQMPQTLLSKSAPMVFYQFNFGYKFFGEKLSVTANFNNMHSKYFDYKNTINNVSFQTVNTNRNLYRVVYFGATWRFGKLKEQAPKKKGVTNDDLIGGQSNG</sequence>
<dbReference type="InterPro" id="IPR041700">
    <property type="entry name" value="OMP_b-brl_3"/>
</dbReference>
<dbReference type="Pfam" id="PF14905">
    <property type="entry name" value="OMP_b-brl_3"/>
    <property type="match status" value="1"/>
</dbReference>
<keyword evidence="6" id="KW-0472">Membrane</keyword>
<dbReference type="InterPro" id="IPR008969">
    <property type="entry name" value="CarboxyPept-like_regulatory"/>
</dbReference>
<evidence type="ECO:0000256" key="5">
    <source>
        <dbReference type="ARBA" id="ARBA00022729"/>
    </source>
</evidence>
<evidence type="ECO:0000313" key="10">
    <source>
        <dbReference type="EMBL" id="ANE52985.1"/>
    </source>
</evidence>
<evidence type="ECO:0000313" key="11">
    <source>
        <dbReference type="Proteomes" id="UP000077177"/>
    </source>
</evidence>
<dbReference type="Gene3D" id="2.170.130.10">
    <property type="entry name" value="TonB-dependent receptor, plug domain"/>
    <property type="match status" value="1"/>
</dbReference>
<dbReference type="OrthoDB" id="905812at2"/>
<dbReference type="GO" id="GO:0015344">
    <property type="term" value="F:siderophore uptake transmembrane transporter activity"/>
    <property type="evidence" value="ECO:0007669"/>
    <property type="project" value="TreeGrafter"/>
</dbReference>
<dbReference type="SUPFAM" id="SSF56935">
    <property type="entry name" value="Porins"/>
    <property type="match status" value="1"/>
</dbReference>
<name>A0A172U0W0_9BACT</name>
<keyword evidence="11" id="KW-1185">Reference proteome</keyword>
<dbReference type="AlphaFoldDB" id="A0A172U0W0"/>
<organism evidence="10 11">
    <name type="scientific">Flavisolibacter tropicus</name>
    <dbReference type="NCBI Taxonomy" id="1492898"/>
    <lineage>
        <taxon>Bacteria</taxon>
        <taxon>Pseudomonadati</taxon>
        <taxon>Bacteroidota</taxon>
        <taxon>Chitinophagia</taxon>
        <taxon>Chitinophagales</taxon>
        <taxon>Chitinophagaceae</taxon>
        <taxon>Flavisolibacter</taxon>
    </lineage>
</organism>
<dbReference type="Gene3D" id="2.60.40.1120">
    <property type="entry name" value="Carboxypeptidase-like, regulatory domain"/>
    <property type="match status" value="1"/>
</dbReference>
<evidence type="ECO:0000256" key="1">
    <source>
        <dbReference type="ARBA" id="ARBA00004571"/>
    </source>
</evidence>
<dbReference type="Proteomes" id="UP000077177">
    <property type="component" value="Chromosome"/>
</dbReference>
<comment type="subcellular location">
    <subcellularLocation>
        <location evidence="1">Cell outer membrane</location>
        <topology evidence="1">Multi-pass membrane protein</topology>
    </subcellularLocation>
</comment>
<dbReference type="Gene3D" id="2.40.170.20">
    <property type="entry name" value="TonB-dependent receptor, beta-barrel domain"/>
    <property type="match status" value="1"/>
</dbReference>
<keyword evidence="2" id="KW-0813">Transport</keyword>
<dbReference type="GO" id="GO:0044718">
    <property type="term" value="P:siderophore transmembrane transport"/>
    <property type="evidence" value="ECO:0007669"/>
    <property type="project" value="TreeGrafter"/>
</dbReference>
<keyword evidence="5 8" id="KW-0732">Signal</keyword>
<dbReference type="KEGG" id="fla:SY85_23420"/>
<dbReference type="EMBL" id="CP011390">
    <property type="protein sequence ID" value="ANE52985.1"/>
    <property type="molecule type" value="Genomic_DNA"/>
</dbReference>
<feature type="chain" id="PRO_5008001529" description="Outer membrane protein beta-barrel domain-containing protein" evidence="8">
    <location>
        <begin position="23"/>
        <end position="802"/>
    </location>
</feature>
<evidence type="ECO:0000256" key="6">
    <source>
        <dbReference type="ARBA" id="ARBA00023136"/>
    </source>
</evidence>
<protein>
    <recommendedName>
        <fullName evidence="9">Outer membrane protein beta-barrel domain-containing protein</fullName>
    </recommendedName>
</protein>